<name>A0ABZ2LSN1_9BACT</name>
<dbReference type="RefSeq" id="WP_394822235.1">
    <property type="nucleotide sequence ID" value="NZ_CP089984.1"/>
</dbReference>
<accession>A0ABZ2LSN1</accession>
<protein>
    <submittedName>
        <fullName evidence="1">Uncharacterized protein</fullName>
    </submittedName>
</protein>
<gene>
    <name evidence="1" type="ORF">LZC94_32790</name>
</gene>
<keyword evidence="2" id="KW-1185">Reference proteome</keyword>
<organism evidence="1 2">
    <name type="scientific">Pendulispora albinea</name>
    <dbReference type="NCBI Taxonomy" id="2741071"/>
    <lineage>
        <taxon>Bacteria</taxon>
        <taxon>Pseudomonadati</taxon>
        <taxon>Myxococcota</taxon>
        <taxon>Myxococcia</taxon>
        <taxon>Myxococcales</taxon>
        <taxon>Sorangiineae</taxon>
        <taxon>Pendulisporaceae</taxon>
        <taxon>Pendulispora</taxon>
    </lineage>
</organism>
<reference evidence="1 2" key="1">
    <citation type="submission" date="2021-12" db="EMBL/GenBank/DDBJ databases">
        <title>Discovery of the Pendulisporaceae a myxobacterial family with distinct sporulation behavior and unique specialized metabolism.</title>
        <authorList>
            <person name="Garcia R."/>
            <person name="Popoff A."/>
            <person name="Bader C.D."/>
            <person name="Loehr J."/>
            <person name="Walesch S."/>
            <person name="Walt C."/>
            <person name="Boldt J."/>
            <person name="Bunk B."/>
            <person name="Haeckl F.J.F.P.J."/>
            <person name="Gunesch A.P."/>
            <person name="Birkelbach J."/>
            <person name="Nuebel U."/>
            <person name="Pietschmann T."/>
            <person name="Bach T."/>
            <person name="Mueller R."/>
        </authorList>
    </citation>
    <scope>NUCLEOTIDE SEQUENCE [LARGE SCALE GENOMIC DNA]</scope>
    <source>
        <strain evidence="1 2">MSr11954</strain>
    </source>
</reference>
<proteinExistence type="predicted"/>
<evidence type="ECO:0000313" key="1">
    <source>
        <dbReference type="EMBL" id="WXB12614.1"/>
    </source>
</evidence>
<sequence length="78" mass="7654">MAQKLRTAATCMLASSAAALLVPTVAGVLLSLASGELSITVHAGAGVVLPMAFSGALRLLSGVVVDAAALAEEHAQIV</sequence>
<dbReference type="Proteomes" id="UP001370348">
    <property type="component" value="Chromosome"/>
</dbReference>
<evidence type="ECO:0000313" key="2">
    <source>
        <dbReference type="Proteomes" id="UP001370348"/>
    </source>
</evidence>
<dbReference type="EMBL" id="CP089984">
    <property type="protein sequence ID" value="WXB12614.1"/>
    <property type="molecule type" value="Genomic_DNA"/>
</dbReference>